<dbReference type="PANTHER" id="PTHR47268">
    <property type="entry name" value="ACYLPHOSPHATASE"/>
    <property type="match status" value="1"/>
</dbReference>
<feature type="active site" evidence="5">
    <location>
        <position position="13"/>
    </location>
</feature>
<evidence type="ECO:0000256" key="1">
    <source>
        <dbReference type="ARBA" id="ARBA00005614"/>
    </source>
</evidence>
<dbReference type="Pfam" id="PF00708">
    <property type="entry name" value="Acylphosphatase"/>
    <property type="match status" value="1"/>
</dbReference>
<evidence type="ECO:0000313" key="10">
    <source>
        <dbReference type="Proteomes" id="UP001501094"/>
    </source>
</evidence>
<evidence type="ECO:0000256" key="4">
    <source>
        <dbReference type="ARBA" id="ARBA00047645"/>
    </source>
</evidence>
<evidence type="ECO:0000313" key="9">
    <source>
        <dbReference type="EMBL" id="GAA1875069.1"/>
    </source>
</evidence>
<dbReference type="InterPro" id="IPR020456">
    <property type="entry name" value="Acylphosphatase"/>
</dbReference>
<dbReference type="EMBL" id="BAAANL010000010">
    <property type="protein sequence ID" value="GAA1875069.1"/>
    <property type="molecule type" value="Genomic_DNA"/>
</dbReference>
<dbReference type="Proteomes" id="UP001501094">
    <property type="component" value="Unassembled WGS sequence"/>
</dbReference>
<feature type="active site" evidence="5">
    <location>
        <position position="31"/>
    </location>
</feature>
<accession>A0ABN2NMJ6</accession>
<dbReference type="InterPro" id="IPR036046">
    <property type="entry name" value="Acylphosphatase-like_dom_sf"/>
</dbReference>
<name>A0ABN2NMJ6_9MICO</name>
<protein>
    <recommendedName>
        <fullName evidence="3 5">Acylphosphatase</fullName>
        <ecNumber evidence="2 5">3.6.1.7</ecNumber>
    </recommendedName>
</protein>
<dbReference type="PANTHER" id="PTHR47268:SF4">
    <property type="entry name" value="ACYLPHOSPHATASE"/>
    <property type="match status" value="1"/>
</dbReference>
<reference evidence="9 10" key="1">
    <citation type="journal article" date="2019" name="Int. J. Syst. Evol. Microbiol.">
        <title>The Global Catalogue of Microorganisms (GCM) 10K type strain sequencing project: providing services to taxonomists for standard genome sequencing and annotation.</title>
        <authorList>
            <consortium name="The Broad Institute Genomics Platform"/>
            <consortium name="The Broad Institute Genome Sequencing Center for Infectious Disease"/>
            <person name="Wu L."/>
            <person name="Ma J."/>
        </authorList>
    </citation>
    <scope>NUCLEOTIDE SEQUENCE [LARGE SCALE GENOMIC DNA]</scope>
    <source>
        <strain evidence="9 10">JCM 14326</strain>
    </source>
</reference>
<organism evidence="9 10">
    <name type="scientific">Myceligenerans crystallogenes</name>
    <dbReference type="NCBI Taxonomy" id="316335"/>
    <lineage>
        <taxon>Bacteria</taxon>
        <taxon>Bacillati</taxon>
        <taxon>Actinomycetota</taxon>
        <taxon>Actinomycetes</taxon>
        <taxon>Micrococcales</taxon>
        <taxon>Promicromonosporaceae</taxon>
        <taxon>Myceligenerans</taxon>
    </lineage>
</organism>
<evidence type="ECO:0000256" key="5">
    <source>
        <dbReference type="PROSITE-ProRule" id="PRU00520"/>
    </source>
</evidence>
<evidence type="ECO:0000256" key="3">
    <source>
        <dbReference type="ARBA" id="ARBA00015991"/>
    </source>
</evidence>
<dbReference type="SUPFAM" id="SSF54975">
    <property type="entry name" value="Acylphosphatase/BLUF domain-like"/>
    <property type="match status" value="1"/>
</dbReference>
<evidence type="ECO:0000256" key="7">
    <source>
        <dbReference type="RuleBase" id="RU004168"/>
    </source>
</evidence>
<comment type="catalytic activity">
    <reaction evidence="4 5 6">
        <text>an acyl phosphate + H2O = a carboxylate + phosphate + H(+)</text>
        <dbReference type="Rhea" id="RHEA:14965"/>
        <dbReference type="ChEBI" id="CHEBI:15377"/>
        <dbReference type="ChEBI" id="CHEBI:15378"/>
        <dbReference type="ChEBI" id="CHEBI:29067"/>
        <dbReference type="ChEBI" id="CHEBI:43474"/>
        <dbReference type="ChEBI" id="CHEBI:59918"/>
        <dbReference type="EC" id="3.6.1.7"/>
    </reaction>
</comment>
<comment type="similarity">
    <text evidence="1 7">Belongs to the acylphosphatase family.</text>
</comment>
<feature type="domain" description="Acylphosphatase-like" evidence="8">
    <location>
        <begin position="1"/>
        <end position="85"/>
    </location>
</feature>
<sequence>MTVRGRVQGVGFRATAARAAQRLPVAGFVRNAPDGSVEAEVEGDPDAVEAMLAVLREGPTAAVVTSAEVVDLEPSGEETDFRVTR</sequence>
<keyword evidence="10" id="KW-1185">Reference proteome</keyword>
<proteinExistence type="inferred from homology"/>
<dbReference type="InterPro" id="IPR001792">
    <property type="entry name" value="Acylphosphatase-like_dom"/>
</dbReference>
<dbReference type="Gene3D" id="3.30.70.100">
    <property type="match status" value="1"/>
</dbReference>
<comment type="caution">
    <text evidence="9">The sequence shown here is derived from an EMBL/GenBank/DDBJ whole genome shotgun (WGS) entry which is preliminary data.</text>
</comment>
<evidence type="ECO:0000256" key="6">
    <source>
        <dbReference type="RuleBase" id="RU000553"/>
    </source>
</evidence>
<dbReference type="InterPro" id="IPR017968">
    <property type="entry name" value="Acylphosphatase_CS"/>
</dbReference>
<dbReference type="PROSITE" id="PS00151">
    <property type="entry name" value="ACYLPHOSPHATASE_2"/>
    <property type="match status" value="1"/>
</dbReference>
<dbReference type="PROSITE" id="PS51160">
    <property type="entry name" value="ACYLPHOSPHATASE_3"/>
    <property type="match status" value="1"/>
</dbReference>
<keyword evidence="5 6" id="KW-0378">Hydrolase</keyword>
<evidence type="ECO:0000259" key="8">
    <source>
        <dbReference type="PROSITE" id="PS51160"/>
    </source>
</evidence>
<dbReference type="PROSITE" id="PS00150">
    <property type="entry name" value="ACYLPHOSPHATASE_1"/>
    <property type="match status" value="1"/>
</dbReference>
<dbReference type="EC" id="3.6.1.7" evidence="2 5"/>
<gene>
    <name evidence="9" type="ORF">GCM10009751_38430</name>
</gene>
<evidence type="ECO:0000256" key="2">
    <source>
        <dbReference type="ARBA" id="ARBA00012150"/>
    </source>
</evidence>